<evidence type="ECO:0000313" key="1">
    <source>
        <dbReference type="EMBL" id="GME91339.1"/>
    </source>
</evidence>
<reference evidence="1" key="1">
    <citation type="submission" date="2023-04" db="EMBL/GenBank/DDBJ databases">
        <title>Candida boidinii NBRC 1967.</title>
        <authorList>
            <person name="Ichikawa N."/>
            <person name="Sato H."/>
            <person name="Tonouchi N."/>
        </authorList>
    </citation>
    <scope>NUCLEOTIDE SEQUENCE</scope>
    <source>
        <strain evidence="1">NBRC 1967</strain>
    </source>
</reference>
<comment type="caution">
    <text evidence="1">The sequence shown here is derived from an EMBL/GenBank/DDBJ whole genome shotgun (WGS) entry which is preliminary data.</text>
</comment>
<gene>
    <name evidence="1" type="ORF">Cboi01_000225900</name>
</gene>
<name>A0ACB5TN52_CANBO</name>
<proteinExistence type="predicted"/>
<organism evidence="1 2">
    <name type="scientific">Candida boidinii</name>
    <name type="common">Yeast</name>
    <dbReference type="NCBI Taxonomy" id="5477"/>
    <lineage>
        <taxon>Eukaryota</taxon>
        <taxon>Fungi</taxon>
        <taxon>Dikarya</taxon>
        <taxon>Ascomycota</taxon>
        <taxon>Saccharomycotina</taxon>
        <taxon>Pichiomycetes</taxon>
        <taxon>Pichiales</taxon>
        <taxon>Pichiaceae</taxon>
        <taxon>Ogataea</taxon>
        <taxon>Ogataea/Candida clade</taxon>
    </lineage>
</organism>
<keyword evidence="2" id="KW-1185">Reference proteome</keyword>
<dbReference type="Proteomes" id="UP001165101">
    <property type="component" value="Unassembled WGS sequence"/>
</dbReference>
<dbReference type="EMBL" id="BSXV01000985">
    <property type="protein sequence ID" value="GME91339.1"/>
    <property type="molecule type" value="Genomic_DNA"/>
</dbReference>
<sequence length="645" mass="71189">MDNSVTPKKSLWRSLKSVKQNSGTVIECTSGSTILDSSFSTSSNNDIGDDSQSINSFASTMSKSQKLRANFSRFSSKLTNTNSSSASPSSLSSNSSSSSSFSSNISISSYSSSASSSQLPNFNHTNNPNWDNIPNYGKTGSRTSVATVDSNATVVSRKEKMIKNIDQCNEPNKDNKQTCINTDRFTLIASGLPTTHPINNAVIQDSLLDSEVSSYSTCNENSLVENKSERRHEIPNKTLNPALNPSLNQVRNLNFTKPPFFKPQCINDQTLNSNNALINNRTGVSLRQTNADDHIKKRYSILVPNRVSGIYMKSDYNDFFLTANDDIDDIDEDYLKFKEDLTFDVSIDEDENEYSTSSSSTIKSVASVAKHTENVNKNKTTDLCSKTTENKYRINAETSESSVLEQKAKNYTIDNDESLLMKSAFDEYQLALEAFSISEPDSSTTNRHNATTTATAATNSHPTTSPPESNLRHDTSSSPVLSSLVSFPSTPKSLTPGATKSNSFSSESSSTLSSSTLSHSNFLLKDFLMLGGNLSNIEEFANVEINDYAGVIVVGPPIAYDTQLDDKHNLFKNGSDIDLLIRINNETYNNIFDLEYIFDYESTQILETDMKTKQGINKTSSFNINNDEISSKKFRKVQRTPLHFC</sequence>
<accession>A0ACB5TN52</accession>
<evidence type="ECO:0000313" key="2">
    <source>
        <dbReference type="Proteomes" id="UP001165101"/>
    </source>
</evidence>
<protein>
    <submittedName>
        <fullName evidence="1">Unnamed protein product</fullName>
    </submittedName>
</protein>